<dbReference type="PANTHER" id="PTHR10698:SF0">
    <property type="entry name" value="V-TYPE PROTON ATPASE SUBUNIT H"/>
    <property type="match status" value="1"/>
</dbReference>
<evidence type="ECO:0000256" key="3">
    <source>
        <dbReference type="ARBA" id="ARBA00022781"/>
    </source>
</evidence>
<evidence type="ECO:0000313" key="6">
    <source>
        <dbReference type="Proteomes" id="UP000095280"/>
    </source>
</evidence>
<dbReference type="PIRSF" id="PIRSF032184">
    <property type="entry name" value="ATPase_V1_H"/>
    <property type="match status" value="1"/>
</dbReference>
<dbReference type="WBParaSite" id="maker-uti_cns_0001834-snap-gene-0.6-mRNA-1">
    <property type="protein sequence ID" value="maker-uti_cns_0001834-snap-gene-0.6-mRNA-1"/>
    <property type="gene ID" value="maker-uti_cns_0001834-snap-gene-0.6"/>
</dbReference>
<keyword evidence="4 5" id="KW-0406">Ion transport</keyword>
<dbReference type="CDD" id="cd00256">
    <property type="entry name" value="VATPase_H"/>
    <property type="match status" value="1"/>
</dbReference>
<dbReference type="FunFam" id="1.25.10.10:FF:000067">
    <property type="entry name" value="V-type proton ATPase subunit H"/>
    <property type="match status" value="1"/>
</dbReference>
<accession>A0A1I8GGN9</accession>
<keyword evidence="6" id="KW-1185">Reference proteome</keyword>
<proteinExistence type="inferred from homology"/>
<evidence type="ECO:0000313" key="7">
    <source>
        <dbReference type="WBParaSite" id="maker-uti_cns_0001834-snap-gene-0.6-mRNA-1"/>
    </source>
</evidence>
<dbReference type="Pfam" id="PF03224">
    <property type="entry name" value="V-ATPase_H_N"/>
    <property type="match status" value="1"/>
</dbReference>
<evidence type="ECO:0000256" key="5">
    <source>
        <dbReference type="PIRNR" id="PIRNR032184"/>
    </source>
</evidence>
<dbReference type="Pfam" id="PF11698">
    <property type="entry name" value="V-ATPase_H_C"/>
    <property type="match status" value="1"/>
</dbReference>
<dbReference type="OrthoDB" id="10263554at2759"/>
<evidence type="ECO:0000256" key="2">
    <source>
        <dbReference type="ARBA" id="ARBA00022448"/>
    </source>
</evidence>
<dbReference type="InterPro" id="IPR011989">
    <property type="entry name" value="ARM-like"/>
</dbReference>
<protein>
    <recommendedName>
        <fullName evidence="5">V-type proton ATPase subunit H</fullName>
    </recommendedName>
</protein>
<dbReference type="InterPro" id="IPR038497">
    <property type="entry name" value="ATPase_V1-cplx_hsu_C_sf"/>
</dbReference>
<comment type="subunit">
    <text evidence="5">V-ATPase is a heteromultimeric enzyme made up of two complexes: the ATP-hydrolytic V1 complex and the proton translocation V0 complex.</text>
</comment>
<name>A0A1I8GGN9_9PLAT</name>
<dbReference type="Gene3D" id="1.25.10.10">
    <property type="entry name" value="Leucine-rich Repeat Variant"/>
    <property type="match status" value="1"/>
</dbReference>
<sequence>MSYSQLSQDVSERYSNVSNFFRSGHIEDIDKIGMYAATSQLQQRANEVRANRVNWQSYLQGQMIDQADYDFIVKLESRASQPEQRKALIDENSNQFVRTILALLARISKEQTVQYILTLLDDLLQEEKQRVELFKAYSQRRRESVWAPFFSMLHRQDGFIVNQASRIIAKIACWGNQLMEHTELLHYLSWLREQLRLPSNEYVQTVVRCLQMMLRVGPYRQAFCDIDGIATLASVLSTKVNYQIQYQLVFCLWCLSFDADIVMRMKKYNLIPICADVLCESEKEKVNRIVCAFFRHLLEKPTDSMMVRESALSMVHCKVLKQVELLVQKKYDDPEHEDDLQFLFERLSTSIQDLSSFDEYASELKAGRLEWSPVHKSERFWRENANRLNERNYELLKILVRLLETSKDSLVLCVAAHDVGEYVRHYPRGKTVIEQLGAKELVMRMLTSDDPNVRYNALIAVQKIMVHNWEYLGKQIEDKAKAETGGGGKSGGSQSQQAVKS</sequence>
<dbReference type="InterPro" id="IPR011987">
    <property type="entry name" value="ATPase_V1-cplx_hsu_C"/>
</dbReference>
<reference evidence="7" key="1">
    <citation type="submission" date="2016-11" db="UniProtKB">
        <authorList>
            <consortium name="WormBaseParasite"/>
        </authorList>
    </citation>
    <scope>IDENTIFICATION</scope>
</reference>
<dbReference type="STRING" id="282301.A0A1I8GGN9"/>
<dbReference type="GO" id="GO:0000221">
    <property type="term" value="C:vacuolar proton-transporting V-type ATPase, V1 domain"/>
    <property type="evidence" value="ECO:0007669"/>
    <property type="project" value="UniProtKB-UniRule"/>
</dbReference>
<dbReference type="PANTHER" id="PTHR10698">
    <property type="entry name" value="V-TYPE PROTON ATPASE SUBUNIT H"/>
    <property type="match status" value="1"/>
</dbReference>
<keyword evidence="2 5" id="KW-0813">Transport</keyword>
<dbReference type="AlphaFoldDB" id="A0A1I8GGN9"/>
<dbReference type="InterPro" id="IPR004908">
    <property type="entry name" value="ATPase_V1-cplx_hsu"/>
</dbReference>
<keyword evidence="3 5" id="KW-0375">Hydrogen ion transport</keyword>
<dbReference type="GO" id="GO:0005765">
    <property type="term" value="C:lysosomal membrane"/>
    <property type="evidence" value="ECO:0007669"/>
    <property type="project" value="TreeGrafter"/>
</dbReference>
<comment type="function">
    <text evidence="5">Subunit of the V1 complex of vacuolar(H+)-ATPase (V-ATPase), a multisubunit enzyme composed of a peripheral complex (V1) that hydrolyzes ATP and a membrane integral complex (V0) that translocates protons. V-ATPase is responsible for acidifying and maintaining the pH of intracellular compartments.</text>
</comment>
<dbReference type="SUPFAM" id="SSF48371">
    <property type="entry name" value="ARM repeat"/>
    <property type="match status" value="1"/>
</dbReference>
<evidence type="ECO:0000256" key="1">
    <source>
        <dbReference type="ARBA" id="ARBA00008613"/>
    </source>
</evidence>
<dbReference type="InterPro" id="IPR016024">
    <property type="entry name" value="ARM-type_fold"/>
</dbReference>
<comment type="similarity">
    <text evidence="1 5">Belongs to the V-ATPase H subunit family.</text>
</comment>
<organism evidence="6 7">
    <name type="scientific">Macrostomum lignano</name>
    <dbReference type="NCBI Taxonomy" id="282301"/>
    <lineage>
        <taxon>Eukaryota</taxon>
        <taxon>Metazoa</taxon>
        <taxon>Spiralia</taxon>
        <taxon>Lophotrochozoa</taxon>
        <taxon>Platyhelminthes</taxon>
        <taxon>Rhabditophora</taxon>
        <taxon>Macrostomorpha</taxon>
        <taxon>Macrostomida</taxon>
        <taxon>Macrostomidae</taxon>
        <taxon>Macrostomum</taxon>
    </lineage>
</organism>
<dbReference type="FunFam" id="1.25.40.150:FF:000001">
    <property type="entry name" value="V-type proton ATPase subunit H"/>
    <property type="match status" value="1"/>
</dbReference>
<dbReference type="GO" id="GO:0046961">
    <property type="term" value="F:proton-transporting ATPase activity, rotational mechanism"/>
    <property type="evidence" value="ECO:0007669"/>
    <property type="project" value="UniProtKB-UniRule"/>
</dbReference>
<evidence type="ECO:0000256" key="4">
    <source>
        <dbReference type="ARBA" id="ARBA00023065"/>
    </source>
</evidence>
<dbReference type="Gene3D" id="1.25.40.150">
    <property type="entry name" value="V-type ATPase, subunit H, C-terminal domain"/>
    <property type="match status" value="1"/>
</dbReference>
<dbReference type="Proteomes" id="UP000095280">
    <property type="component" value="Unplaced"/>
</dbReference>